<comment type="caution">
    <text evidence="1">The sequence shown here is derived from an EMBL/GenBank/DDBJ whole genome shotgun (WGS) entry which is preliminary data.</text>
</comment>
<dbReference type="Proteomes" id="UP000266841">
    <property type="component" value="Unassembled WGS sequence"/>
</dbReference>
<keyword evidence="2" id="KW-1185">Reference proteome</keyword>
<dbReference type="AlphaFoldDB" id="K0TNM4"/>
<dbReference type="EMBL" id="AGNL01004327">
    <property type="protein sequence ID" value="EJK73647.1"/>
    <property type="molecule type" value="Genomic_DNA"/>
</dbReference>
<feature type="non-terminal residue" evidence="1">
    <location>
        <position position="1"/>
    </location>
</feature>
<accession>K0TNM4</accession>
<organism evidence="1 2">
    <name type="scientific">Thalassiosira oceanica</name>
    <name type="common">Marine diatom</name>
    <dbReference type="NCBI Taxonomy" id="159749"/>
    <lineage>
        <taxon>Eukaryota</taxon>
        <taxon>Sar</taxon>
        <taxon>Stramenopiles</taxon>
        <taxon>Ochrophyta</taxon>
        <taxon>Bacillariophyta</taxon>
        <taxon>Coscinodiscophyceae</taxon>
        <taxon>Thalassiosirophycidae</taxon>
        <taxon>Thalassiosirales</taxon>
        <taxon>Thalassiosiraceae</taxon>
        <taxon>Thalassiosira</taxon>
    </lineage>
</organism>
<gene>
    <name evidence="1" type="ORF">THAOC_04716</name>
</gene>
<sequence>RGILEVFKEAASFSAASAAAFALLVGASESRSVPMFIEVGPGNQD</sequence>
<name>K0TNM4_THAOC</name>
<evidence type="ECO:0000313" key="1">
    <source>
        <dbReference type="EMBL" id="EJK73647.1"/>
    </source>
</evidence>
<protein>
    <submittedName>
        <fullName evidence="1">Uncharacterized protein</fullName>
    </submittedName>
</protein>
<evidence type="ECO:0000313" key="2">
    <source>
        <dbReference type="Proteomes" id="UP000266841"/>
    </source>
</evidence>
<reference evidence="1 2" key="1">
    <citation type="journal article" date="2012" name="Genome Biol.">
        <title>Genome and low-iron response of an oceanic diatom adapted to chronic iron limitation.</title>
        <authorList>
            <person name="Lommer M."/>
            <person name="Specht M."/>
            <person name="Roy A.S."/>
            <person name="Kraemer L."/>
            <person name="Andreson R."/>
            <person name="Gutowska M.A."/>
            <person name="Wolf J."/>
            <person name="Bergner S.V."/>
            <person name="Schilhabel M.B."/>
            <person name="Klostermeier U.C."/>
            <person name="Beiko R.G."/>
            <person name="Rosenstiel P."/>
            <person name="Hippler M."/>
            <person name="Laroche J."/>
        </authorList>
    </citation>
    <scope>NUCLEOTIDE SEQUENCE [LARGE SCALE GENOMIC DNA]</scope>
    <source>
        <strain evidence="1 2">CCMP1005</strain>
    </source>
</reference>
<proteinExistence type="predicted"/>